<evidence type="ECO:0000313" key="5">
    <source>
        <dbReference type="Proteomes" id="UP000027586"/>
    </source>
</evidence>
<evidence type="ECO:0000313" key="4">
    <source>
        <dbReference type="EMBL" id="CDH51147.1"/>
    </source>
</evidence>
<dbReference type="PANTHER" id="PTHR31373:SF27">
    <property type="entry name" value="TROVE DOMAIN-CONTAINING PROTEIN"/>
    <property type="match status" value="1"/>
</dbReference>
<dbReference type="Pfam" id="PF11443">
    <property type="entry name" value="DUF2828"/>
    <property type="match status" value="1"/>
</dbReference>
<dbReference type="Proteomes" id="UP000027586">
    <property type="component" value="Unassembled WGS sequence"/>
</dbReference>
<accession>A0A068RNE8</accession>
<dbReference type="InterPro" id="IPR058580">
    <property type="entry name" value="DUF2828"/>
</dbReference>
<evidence type="ECO:0000259" key="2">
    <source>
        <dbReference type="Pfam" id="PF11443"/>
    </source>
</evidence>
<dbReference type="SUPFAM" id="SSF53300">
    <property type="entry name" value="vWA-like"/>
    <property type="match status" value="1"/>
</dbReference>
<evidence type="ECO:0000256" key="1">
    <source>
        <dbReference type="SAM" id="MobiDB-lite"/>
    </source>
</evidence>
<dbReference type="Gene3D" id="3.40.50.410">
    <property type="entry name" value="von Willebrand factor, type A domain"/>
    <property type="match status" value="1"/>
</dbReference>
<protein>
    <submittedName>
        <fullName evidence="4">Uncharacterized protein</fullName>
    </submittedName>
</protein>
<dbReference type="Pfam" id="PF25043">
    <property type="entry name" value="DUF7788"/>
    <property type="match status" value="1"/>
</dbReference>
<keyword evidence="5" id="KW-1185">Reference proteome</keyword>
<dbReference type="EMBL" id="CBTN010000008">
    <property type="protein sequence ID" value="CDH51147.1"/>
    <property type="molecule type" value="Genomic_DNA"/>
</dbReference>
<dbReference type="PIRSF" id="PIRSF015417">
    <property type="entry name" value="T31B5_30_vWA"/>
    <property type="match status" value="1"/>
</dbReference>
<feature type="domain" description="DUF2828" evidence="2">
    <location>
        <begin position="65"/>
        <end position="516"/>
    </location>
</feature>
<feature type="region of interest" description="Disordered" evidence="1">
    <location>
        <begin position="724"/>
        <end position="748"/>
    </location>
</feature>
<dbReference type="InterPro" id="IPR036465">
    <property type="entry name" value="vWFA_dom_sf"/>
</dbReference>
<dbReference type="AlphaFoldDB" id="A0A068RNE8"/>
<organism evidence="4 5">
    <name type="scientific">Lichtheimia corymbifera JMRC:FSU:9682</name>
    <dbReference type="NCBI Taxonomy" id="1263082"/>
    <lineage>
        <taxon>Eukaryota</taxon>
        <taxon>Fungi</taxon>
        <taxon>Fungi incertae sedis</taxon>
        <taxon>Mucoromycota</taxon>
        <taxon>Mucoromycotina</taxon>
        <taxon>Mucoromycetes</taxon>
        <taxon>Mucorales</taxon>
        <taxon>Lichtheimiaceae</taxon>
        <taxon>Lichtheimia</taxon>
    </lineage>
</organism>
<evidence type="ECO:0000259" key="3">
    <source>
        <dbReference type="Pfam" id="PF25043"/>
    </source>
</evidence>
<gene>
    <name evidence="4" type="ORF">LCOR_02796.1</name>
</gene>
<dbReference type="InterPro" id="IPR056690">
    <property type="entry name" value="DUF7788"/>
</dbReference>
<dbReference type="VEuPathDB" id="FungiDB:LCOR_02796.1"/>
<sequence>MSFQTFPASLPYFDALHDQSKLDADIKGLSTAVDVTKLQVAEKMEEEESHPFVDALHGMSNLQRTTNNALAHKSTEDACLDLYYQLGVSTDTELVFSLLDKAWKQDPTLTLHIIWHARSIHRGKSANDRFYVAFGWLIKNHPQTAIRNVHLLSAHVVSVTDKPKNKDAGDDWDMVEKERLKSHGYWKDLLNVCTIYVQDEFKTGPTGDDAKFKALNCPRQKGTPWNGKNLNHRHLSHKFYESIKNLSSDEQAAKRAERKEQVAIKCQKQREEQKQAKMNKRATRHTRIQDLLANDPVYRSLHFTVARLFATQLEADLKTLKAAADSKKKYVDGLSLAAKWAPSLQHAHDKHTLLATSISEALFSPAVHQQADESREHYINKVRELYRKQVISPLRKALDITERRMSMNEWTSIDFSHVPSKCMQNNMPHFVKHAKDHYVQFLKDVALGKKSVSGATLQPHELIERANCAVNNSLPPSVSAAAKKYAQPEAVAEIAKIERQLVNAQWKTLVDSIRQDTGGNATLGSCIAVCDMSGSMCSRYVSPIIPLWSSIGLSIILAEFAASPFAGHVITFSEKPTLVQFDPEAPLTEKLEIMNKAPSGFSTNFLSVFLDLLLPMAKRYNLKQEDMVKRLYVFSDMEFNEGCGTKDWNTTYEEIKKAYDEAGYEVPELVWWNLGGSRPTDFGWSGDDMEAEAPIPVTKDVKGCAMLCGYSAAMLKSFLEGDKIEDPDQEKNDEMEVDRPARNKLDPLEEMKKAVEHKSFNDLVVVD</sequence>
<reference evidence="4" key="1">
    <citation type="submission" date="2013-08" db="EMBL/GenBank/DDBJ databases">
        <title>Gene expansion shapes genome architecture in the human pathogen Lichtheimia corymbifera: an evolutionary genomics analysis in the ancient terrestrial Mucorales (Mucoromycotina).</title>
        <authorList>
            <person name="Schwartze V.U."/>
            <person name="Winter S."/>
            <person name="Shelest E."/>
            <person name="Marcet-Houben M."/>
            <person name="Horn F."/>
            <person name="Wehner S."/>
            <person name="Hoffmann K."/>
            <person name="Riege K."/>
            <person name="Sammeth M."/>
            <person name="Nowrousian M."/>
            <person name="Valiante V."/>
            <person name="Linde J."/>
            <person name="Jacobsen I.D."/>
            <person name="Marz M."/>
            <person name="Brakhage A.A."/>
            <person name="Gabaldon T."/>
            <person name="Bocker S."/>
            <person name="Voigt K."/>
        </authorList>
    </citation>
    <scope>NUCLEOTIDE SEQUENCE [LARGE SCALE GENOMIC DNA]</scope>
    <source>
        <strain evidence="4">FSU 9682</strain>
    </source>
</reference>
<feature type="domain" description="DUF7788" evidence="3">
    <location>
        <begin position="525"/>
        <end position="755"/>
    </location>
</feature>
<name>A0A068RNE8_9FUNG</name>
<comment type="caution">
    <text evidence="4">The sequence shown here is derived from an EMBL/GenBank/DDBJ whole genome shotgun (WGS) entry which is preliminary data.</text>
</comment>
<dbReference type="OrthoDB" id="1149618at2759"/>
<dbReference type="InterPro" id="IPR011205">
    <property type="entry name" value="UCP015417_vWA"/>
</dbReference>
<dbReference type="PANTHER" id="PTHR31373">
    <property type="entry name" value="OS06G0652100 PROTEIN"/>
    <property type="match status" value="1"/>
</dbReference>
<proteinExistence type="predicted"/>